<dbReference type="InterPro" id="IPR013113">
    <property type="entry name" value="SIP_FAD-bd"/>
</dbReference>
<reference evidence="3 4" key="1">
    <citation type="submission" date="2023-06" db="EMBL/GenBank/DDBJ databases">
        <title>Draft genome sequence of Gleimia hominis type strain CCUG 57540T.</title>
        <authorList>
            <person name="Salva-Serra F."/>
            <person name="Cardew S."/>
            <person name="Jensie Markopoulos S."/>
            <person name="Ohlen M."/>
            <person name="Inganas E."/>
            <person name="Svensson-Stadler L."/>
            <person name="Moore E.R.B."/>
        </authorList>
    </citation>
    <scope>NUCLEOTIDE SEQUENCE [LARGE SCALE GENOMIC DNA]</scope>
    <source>
        <strain evidence="3 4">CCUG 57540</strain>
    </source>
</reference>
<organism evidence="3 4">
    <name type="scientific">Gleimia hominis</name>
    <dbReference type="NCBI Taxonomy" id="595468"/>
    <lineage>
        <taxon>Bacteria</taxon>
        <taxon>Bacillati</taxon>
        <taxon>Actinomycetota</taxon>
        <taxon>Actinomycetes</taxon>
        <taxon>Actinomycetales</taxon>
        <taxon>Actinomycetaceae</taxon>
        <taxon>Gleimia</taxon>
    </lineage>
</organism>
<dbReference type="Proteomes" id="UP001247542">
    <property type="component" value="Unassembled WGS sequence"/>
</dbReference>
<protein>
    <submittedName>
        <fullName evidence="3">Siderophore-interacting protein</fullName>
    </submittedName>
</protein>
<dbReference type="PROSITE" id="PS51384">
    <property type="entry name" value="FAD_FR"/>
    <property type="match status" value="1"/>
</dbReference>
<dbReference type="CDD" id="cd06193">
    <property type="entry name" value="siderophore_interacting"/>
    <property type="match status" value="1"/>
</dbReference>
<sequence>MTFEPMTLTTRTVNDLSPNYRRISFSSPQLDQLEPHHPFDQRIKFIFPPSSGKLPKMKTQDWYQAWLGLDETERGWMRTYSIRAIEKNAGHVVLTVDFVLHGKAVGEESGPASRWAQDAQVGDEVICVFPTAGAQSGGIEFAPADAEQILLVGDETAAPAIARILEDLAAGDDTQQATRGAALIEVPTADDELHINSPEGVQVHWLPRNGGDYGSSLLPALEEIVAPSESGTVVALDEIEETAEAPLVWETPLYSASGAQLDRASSDEQVTSADPDAQAGAETSDITPQAEEEPGVKTTRSTARTFYWIAGESGVVKQARRYLVKECGVKRSDVAFMGYWRIGVAMRG</sequence>
<feature type="domain" description="FAD-binding FR-type" evidence="2">
    <location>
        <begin position="3"/>
        <end position="143"/>
    </location>
</feature>
<dbReference type="Pfam" id="PF08021">
    <property type="entry name" value="FAD_binding_9"/>
    <property type="match status" value="1"/>
</dbReference>
<name>A0ABU3I829_9ACTO</name>
<evidence type="ECO:0000256" key="1">
    <source>
        <dbReference type="SAM" id="MobiDB-lite"/>
    </source>
</evidence>
<dbReference type="PANTHER" id="PTHR30157:SF0">
    <property type="entry name" value="NADPH-DEPENDENT FERRIC-CHELATE REDUCTASE"/>
    <property type="match status" value="1"/>
</dbReference>
<dbReference type="PANTHER" id="PTHR30157">
    <property type="entry name" value="FERRIC REDUCTASE, NADPH-DEPENDENT"/>
    <property type="match status" value="1"/>
</dbReference>
<evidence type="ECO:0000259" key="2">
    <source>
        <dbReference type="PROSITE" id="PS51384"/>
    </source>
</evidence>
<dbReference type="InterPro" id="IPR039374">
    <property type="entry name" value="SIP_fam"/>
</dbReference>
<dbReference type="Gene3D" id="3.40.50.80">
    <property type="entry name" value="Nucleotide-binding domain of ferredoxin-NADP reductase (FNR) module"/>
    <property type="match status" value="1"/>
</dbReference>
<dbReference type="InterPro" id="IPR017927">
    <property type="entry name" value="FAD-bd_FR_type"/>
</dbReference>
<dbReference type="Gene3D" id="2.40.30.10">
    <property type="entry name" value="Translation factors"/>
    <property type="match status" value="1"/>
</dbReference>
<gene>
    <name evidence="3" type="ORF">QS713_00350</name>
</gene>
<dbReference type="Pfam" id="PF04954">
    <property type="entry name" value="SIP"/>
    <property type="match status" value="1"/>
</dbReference>
<dbReference type="SUPFAM" id="SSF63380">
    <property type="entry name" value="Riboflavin synthase domain-like"/>
    <property type="match status" value="1"/>
</dbReference>
<accession>A0ABU3I829</accession>
<evidence type="ECO:0000313" key="4">
    <source>
        <dbReference type="Proteomes" id="UP001247542"/>
    </source>
</evidence>
<comment type="caution">
    <text evidence="3">The sequence shown here is derived from an EMBL/GenBank/DDBJ whole genome shotgun (WGS) entry which is preliminary data.</text>
</comment>
<dbReference type="InterPro" id="IPR007037">
    <property type="entry name" value="SIP_rossman_dom"/>
</dbReference>
<proteinExistence type="predicted"/>
<dbReference type="RefSeq" id="WP_313271506.1">
    <property type="nucleotide sequence ID" value="NZ_JASXSX010000001.1"/>
</dbReference>
<dbReference type="EMBL" id="JASXSX010000001">
    <property type="protein sequence ID" value="MDT3766526.1"/>
    <property type="molecule type" value="Genomic_DNA"/>
</dbReference>
<keyword evidence="4" id="KW-1185">Reference proteome</keyword>
<feature type="region of interest" description="Disordered" evidence="1">
    <location>
        <begin position="259"/>
        <end position="299"/>
    </location>
</feature>
<dbReference type="InterPro" id="IPR039261">
    <property type="entry name" value="FNR_nucleotide-bd"/>
</dbReference>
<evidence type="ECO:0000313" key="3">
    <source>
        <dbReference type="EMBL" id="MDT3766526.1"/>
    </source>
</evidence>
<dbReference type="InterPro" id="IPR017938">
    <property type="entry name" value="Riboflavin_synthase-like_b-brl"/>
</dbReference>